<accession>A0A8J3TEA3</accession>
<comment type="caution">
    <text evidence="8">The sequence shown here is derived from an EMBL/GenBank/DDBJ whole genome shotgun (WGS) entry which is preliminary data.</text>
</comment>
<dbReference type="AlphaFoldDB" id="A0A8J3TEA3"/>
<dbReference type="SUPFAM" id="SSF47384">
    <property type="entry name" value="Homodimeric domain of signal transducing histidine kinase"/>
    <property type="match status" value="1"/>
</dbReference>
<dbReference type="GO" id="GO:0000155">
    <property type="term" value="F:phosphorelay sensor kinase activity"/>
    <property type="evidence" value="ECO:0007669"/>
    <property type="project" value="InterPro"/>
</dbReference>
<name>A0A8J3TEA3_9ACTN</name>
<evidence type="ECO:0000256" key="4">
    <source>
        <dbReference type="ARBA" id="ARBA00022553"/>
    </source>
</evidence>
<dbReference type="SMART" id="SM00387">
    <property type="entry name" value="HATPase_c"/>
    <property type="match status" value="1"/>
</dbReference>
<dbReference type="Proteomes" id="UP000599074">
    <property type="component" value="Unassembled WGS sequence"/>
</dbReference>
<proteinExistence type="predicted"/>
<keyword evidence="4" id="KW-0597">Phosphoprotein</keyword>
<evidence type="ECO:0000256" key="2">
    <source>
        <dbReference type="ARBA" id="ARBA00004236"/>
    </source>
</evidence>
<dbReference type="Pfam" id="PF02518">
    <property type="entry name" value="HATPase_c"/>
    <property type="match status" value="1"/>
</dbReference>
<evidence type="ECO:0000313" key="8">
    <source>
        <dbReference type="EMBL" id="GII25238.1"/>
    </source>
</evidence>
<comment type="catalytic activity">
    <reaction evidence="1">
        <text>ATP + protein L-histidine = ADP + protein N-phospho-L-histidine.</text>
        <dbReference type="EC" id="2.7.13.3"/>
    </reaction>
</comment>
<dbReference type="InterPro" id="IPR005467">
    <property type="entry name" value="His_kinase_dom"/>
</dbReference>
<dbReference type="PROSITE" id="PS50109">
    <property type="entry name" value="HIS_KIN"/>
    <property type="match status" value="1"/>
</dbReference>
<dbReference type="CDD" id="cd00082">
    <property type="entry name" value="HisKA"/>
    <property type="match status" value="1"/>
</dbReference>
<dbReference type="InterPro" id="IPR003594">
    <property type="entry name" value="HATPase_dom"/>
</dbReference>
<dbReference type="SUPFAM" id="SSF55874">
    <property type="entry name" value="ATPase domain of HSP90 chaperone/DNA topoisomerase II/histidine kinase"/>
    <property type="match status" value="1"/>
</dbReference>
<evidence type="ECO:0000256" key="5">
    <source>
        <dbReference type="ARBA" id="ARBA00022777"/>
    </source>
</evidence>
<dbReference type="GO" id="GO:0005886">
    <property type="term" value="C:plasma membrane"/>
    <property type="evidence" value="ECO:0007669"/>
    <property type="project" value="UniProtKB-SubCell"/>
</dbReference>
<dbReference type="Pfam" id="PF00512">
    <property type="entry name" value="HisKA"/>
    <property type="match status" value="1"/>
</dbReference>
<evidence type="ECO:0000256" key="6">
    <source>
        <dbReference type="ARBA" id="ARBA00023012"/>
    </source>
</evidence>
<evidence type="ECO:0000313" key="9">
    <source>
        <dbReference type="Proteomes" id="UP000599074"/>
    </source>
</evidence>
<dbReference type="PANTHER" id="PTHR43547:SF2">
    <property type="entry name" value="HYBRID SIGNAL TRANSDUCTION HISTIDINE KINASE C"/>
    <property type="match status" value="1"/>
</dbReference>
<dbReference type="InterPro" id="IPR036890">
    <property type="entry name" value="HATPase_C_sf"/>
</dbReference>
<comment type="subcellular location">
    <subcellularLocation>
        <location evidence="2">Cell membrane</location>
    </subcellularLocation>
</comment>
<gene>
    <name evidence="8" type="ORF">Pme01_48350</name>
</gene>
<dbReference type="InterPro" id="IPR004358">
    <property type="entry name" value="Sig_transdc_His_kin-like_C"/>
</dbReference>
<dbReference type="EMBL" id="BOON01000048">
    <property type="protein sequence ID" value="GII25238.1"/>
    <property type="molecule type" value="Genomic_DNA"/>
</dbReference>
<keyword evidence="6" id="KW-0902">Two-component regulatory system</keyword>
<keyword evidence="5" id="KW-0418">Kinase</keyword>
<protein>
    <recommendedName>
        <fullName evidence="3">histidine kinase</fullName>
        <ecNumber evidence="3">2.7.13.3</ecNumber>
    </recommendedName>
</protein>
<dbReference type="Gene3D" id="1.10.287.130">
    <property type="match status" value="1"/>
</dbReference>
<organism evidence="8 9">
    <name type="scientific">Planosporangium mesophilum</name>
    <dbReference type="NCBI Taxonomy" id="689768"/>
    <lineage>
        <taxon>Bacteria</taxon>
        <taxon>Bacillati</taxon>
        <taxon>Actinomycetota</taxon>
        <taxon>Actinomycetes</taxon>
        <taxon>Micromonosporales</taxon>
        <taxon>Micromonosporaceae</taxon>
        <taxon>Planosporangium</taxon>
    </lineage>
</organism>
<sequence>MLSHEIGTPLTAILGHAELAEETVDSGHPGHPGHRSIGAIRRNAERLAAMRNEILIMCALDTAELTAEREPVALADAIAQALAAVETEIPVVGADGVTALVSPSHLQHVLINFLTNAAKYAGGAVDIHVSGDDADIEIRVRDNGLGVPEELRDHLFERFTRGSDNTARTQGSGLGLYIVRGLAEANSGRVWYEPRQPRGSVFTLRLARARRRTDR</sequence>
<dbReference type="InterPro" id="IPR003661">
    <property type="entry name" value="HisK_dim/P_dom"/>
</dbReference>
<evidence type="ECO:0000259" key="7">
    <source>
        <dbReference type="PROSITE" id="PS50109"/>
    </source>
</evidence>
<evidence type="ECO:0000256" key="3">
    <source>
        <dbReference type="ARBA" id="ARBA00012438"/>
    </source>
</evidence>
<dbReference type="RefSeq" id="WP_168113335.1">
    <property type="nucleotide sequence ID" value="NZ_BOON01000048.1"/>
</dbReference>
<feature type="domain" description="Histidine kinase" evidence="7">
    <location>
        <begin position="1"/>
        <end position="210"/>
    </location>
</feature>
<dbReference type="PRINTS" id="PR00344">
    <property type="entry name" value="BCTRLSENSOR"/>
</dbReference>
<dbReference type="InterPro" id="IPR036097">
    <property type="entry name" value="HisK_dim/P_sf"/>
</dbReference>
<dbReference type="CDD" id="cd00075">
    <property type="entry name" value="HATPase"/>
    <property type="match status" value="1"/>
</dbReference>
<dbReference type="EC" id="2.7.13.3" evidence="3"/>
<dbReference type="Gene3D" id="3.30.565.10">
    <property type="entry name" value="Histidine kinase-like ATPase, C-terminal domain"/>
    <property type="match status" value="1"/>
</dbReference>
<keyword evidence="5" id="KW-0808">Transferase</keyword>
<keyword evidence="9" id="KW-1185">Reference proteome</keyword>
<evidence type="ECO:0000256" key="1">
    <source>
        <dbReference type="ARBA" id="ARBA00000085"/>
    </source>
</evidence>
<reference evidence="8" key="1">
    <citation type="submission" date="2021-01" db="EMBL/GenBank/DDBJ databases">
        <title>Whole genome shotgun sequence of Planosporangium mesophilum NBRC 109066.</title>
        <authorList>
            <person name="Komaki H."/>
            <person name="Tamura T."/>
        </authorList>
    </citation>
    <scope>NUCLEOTIDE SEQUENCE</scope>
    <source>
        <strain evidence="8">NBRC 109066</strain>
    </source>
</reference>
<dbReference type="PANTHER" id="PTHR43547">
    <property type="entry name" value="TWO-COMPONENT HISTIDINE KINASE"/>
    <property type="match status" value="1"/>
</dbReference>